<sequence>MTLEEKKVLLSEAIGRISRTNEKRDSYLREIADDKATLELINGKEVAGDPMPSYSPYPDYPTWRNIIQKEIDRAETTLANLDIRLIEAEAFQYYIDNYTEV</sequence>
<organism evidence="1 2">
    <name type="scientific">Propionigenium maris DSM 9537</name>
    <dbReference type="NCBI Taxonomy" id="1123000"/>
    <lineage>
        <taxon>Bacteria</taxon>
        <taxon>Fusobacteriati</taxon>
        <taxon>Fusobacteriota</taxon>
        <taxon>Fusobacteriia</taxon>
        <taxon>Fusobacteriales</taxon>
        <taxon>Fusobacteriaceae</taxon>
        <taxon>Propionigenium</taxon>
    </lineage>
</organism>
<gene>
    <name evidence="1" type="ORF">PM10SUCC1_24450</name>
</gene>
<reference evidence="1" key="1">
    <citation type="submission" date="2022-12" db="EMBL/GenBank/DDBJ databases">
        <title>Reference genome sequencing for broad-spectrum identification of bacterial and archaeal isolates by mass spectrometry.</title>
        <authorList>
            <person name="Sekiguchi Y."/>
            <person name="Tourlousse D.M."/>
        </authorList>
    </citation>
    <scope>NUCLEOTIDE SEQUENCE</scope>
    <source>
        <strain evidence="1">10succ1</strain>
    </source>
</reference>
<dbReference type="AlphaFoldDB" id="A0A9W6GNI5"/>
<proteinExistence type="predicted"/>
<evidence type="ECO:0000313" key="1">
    <source>
        <dbReference type="EMBL" id="GLI56931.1"/>
    </source>
</evidence>
<name>A0A9W6GNI5_9FUSO</name>
<dbReference type="Proteomes" id="UP001144471">
    <property type="component" value="Unassembled WGS sequence"/>
</dbReference>
<protein>
    <submittedName>
        <fullName evidence="1">Uncharacterized protein</fullName>
    </submittedName>
</protein>
<keyword evidence="2" id="KW-1185">Reference proteome</keyword>
<accession>A0A9W6GNI5</accession>
<comment type="caution">
    <text evidence="1">The sequence shown here is derived from an EMBL/GenBank/DDBJ whole genome shotgun (WGS) entry which is preliminary data.</text>
</comment>
<dbReference type="EMBL" id="BSDY01000011">
    <property type="protein sequence ID" value="GLI56931.1"/>
    <property type="molecule type" value="Genomic_DNA"/>
</dbReference>
<dbReference type="RefSeq" id="WP_281836336.1">
    <property type="nucleotide sequence ID" value="NZ_BSDY01000011.1"/>
</dbReference>
<evidence type="ECO:0000313" key="2">
    <source>
        <dbReference type="Proteomes" id="UP001144471"/>
    </source>
</evidence>